<keyword evidence="1" id="KW-0812">Transmembrane</keyword>
<dbReference type="Proteomes" id="UP000251120">
    <property type="component" value="Chromosome"/>
</dbReference>
<evidence type="ECO:0000256" key="1">
    <source>
        <dbReference type="SAM" id="Phobius"/>
    </source>
</evidence>
<dbReference type="AlphaFoldDB" id="A0A2Z4XYK4"/>
<reference evidence="3 5" key="2">
    <citation type="submission" date="2019-08" db="EMBL/GenBank/DDBJ databases">
        <title>Complete genome sequences of Francisella adeliensis (FSC1325 and FSC1326).</title>
        <authorList>
            <person name="Ohrman C."/>
            <person name="Uneklint I."/>
            <person name="Vallesi A."/>
            <person name="Karlsson L."/>
            <person name="Sjodin A."/>
        </authorList>
    </citation>
    <scope>NUCLEOTIDE SEQUENCE [LARGE SCALE GENOMIC DNA]</scope>
    <source>
        <strain evidence="3 5">FSC1325</strain>
    </source>
</reference>
<feature type="transmembrane region" description="Helical" evidence="1">
    <location>
        <begin position="145"/>
        <end position="166"/>
    </location>
</feature>
<evidence type="ECO:0000313" key="5">
    <source>
        <dbReference type="Proteomes" id="UP000681131"/>
    </source>
</evidence>
<evidence type="ECO:0000313" key="2">
    <source>
        <dbReference type="EMBL" id="AXA33834.1"/>
    </source>
</evidence>
<sequence length="362" mass="42480">MLDINKIYHKYIDQDPIKVLQDGAIKSALIFFCFLSIATYLNFDRNLIVISILFIANLAASVLIGSIEAKRLAFFLYMLTAVIMINLSPLVHPAFEDNFMLIILVAFFAFWSRRFGAAFAFFPIMITVLTCICFVRFPLDSDNHLTFTITAVIIGLAFYILLIRSYKPMTDKEIKKVIMDFSKLFVRNTFETFEKSSYRRFTRSKVFEANSAKFKNIIALQDHGLMFLKKAKHEKWRYFCYNIALLNRLTAKFILNYKRLSNNYIKIGFNDHKEVESLLKDLEAIFKKTLFLFLYSQRANADIASKFEELDHLKYKFEIKYIEKYHLDELKKPILFDSVLLLDDMFINVKNLKEAYDDLCKG</sequence>
<dbReference type="RefSeq" id="WP_112870008.1">
    <property type="nucleotide sequence ID" value="NZ_CP021781.1"/>
</dbReference>
<evidence type="ECO:0000313" key="3">
    <source>
        <dbReference type="EMBL" id="QIW12071.1"/>
    </source>
</evidence>
<keyword evidence="5" id="KW-1185">Reference proteome</keyword>
<dbReference type="OrthoDB" id="5603548at2"/>
<evidence type="ECO:0000313" key="4">
    <source>
        <dbReference type="Proteomes" id="UP000251120"/>
    </source>
</evidence>
<feature type="transmembrane region" description="Helical" evidence="1">
    <location>
        <begin position="72"/>
        <end position="88"/>
    </location>
</feature>
<evidence type="ECO:0008006" key="6">
    <source>
        <dbReference type="Google" id="ProtNLM"/>
    </source>
</evidence>
<name>A0A2Z4XYK4_9GAMM</name>
<organism evidence="2 4">
    <name type="scientific">Francisella adeliensis</name>
    <dbReference type="NCBI Taxonomy" id="2007306"/>
    <lineage>
        <taxon>Bacteria</taxon>
        <taxon>Pseudomonadati</taxon>
        <taxon>Pseudomonadota</taxon>
        <taxon>Gammaproteobacteria</taxon>
        <taxon>Thiotrichales</taxon>
        <taxon>Francisellaceae</taxon>
        <taxon>Francisella</taxon>
    </lineage>
</organism>
<dbReference type="Proteomes" id="UP000681131">
    <property type="component" value="Chromosome"/>
</dbReference>
<accession>A0A2Z4XYK4</accession>
<feature type="transmembrane region" description="Helical" evidence="1">
    <location>
        <begin position="118"/>
        <end position="139"/>
    </location>
</feature>
<dbReference type="EMBL" id="CP021781">
    <property type="protein sequence ID" value="AXA33834.1"/>
    <property type="molecule type" value="Genomic_DNA"/>
</dbReference>
<dbReference type="KEGG" id="fad:CDH04_05120"/>
<feature type="transmembrane region" description="Helical" evidence="1">
    <location>
        <begin position="47"/>
        <end position="65"/>
    </location>
</feature>
<keyword evidence="1" id="KW-0472">Membrane</keyword>
<dbReference type="EMBL" id="CP043424">
    <property type="protein sequence ID" value="QIW12071.1"/>
    <property type="molecule type" value="Genomic_DNA"/>
</dbReference>
<feature type="transmembrane region" description="Helical" evidence="1">
    <location>
        <begin position="23"/>
        <end position="41"/>
    </location>
</feature>
<protein>
    <recommendedName>
        <fullName evidence="6">FUSC family protein</fullName>
    </recommendedName>
</protein>
<keyword evidence="1" id="KW-1133">Transmembrane helix</keyword>
<proteinExistence type="predicted"/>
<gene>
    <name evidence="2" type="ORF">CDH04_05120</name>
    <name evidence="3" type="ORF">FZC43_05125</name>
</gene>
<reference evidence="2 4" key="1">
    <citation type="submission" date="2017-06" db="EMBL/GenBank/DDBJ databases">
        <title>Complete genome of Francisella adeliensis.</title>
        <authorList>
            <person name="Vallesi A."/>
            <person name="Sjodin A."/>
        </authorList>
    </citation>
    <scope>NUCLEOTIDE SEQUENCE [LARGE SCALE GENOMIC DNA]</scope>
    <source>
        <strain evidence="2 4">FDC440</strain>
    </source>
</reference>